<protein>
    <recommendedName>
        <fullName evidence="6">triacylglycerol lipase</fullName>
        <ecNumber evidence="6">3.1.1.3</ecNumber>
    </recommendedName>
    <alternativeName>
        <fullName evidence="18">Autophagy-related protein 15</fullName>
    </alternativeName>
</protein>
<evidence type="ECO:0000256" key="8">
    <source>
        <dbReference type="ARBA" id="ARBA00022753"/>
    </source>
</evidence>
<keyword evidence="8" id="KW-0967">Endosome</keyword>
<evidence type="ECO:0000313" key="21">
    <source>
        <dbReference type="EMBL" id="OMP84210.1"/>
    </source>
</evidence>
<dbReference type="SUPFAM" id="SSF53474">
    <property type="entry name" value="alpha/beta-Hydrolases"/>
    <property type="match status" value="1"/>
</dbReference>
<evidence type="ECO:0000256" key="14">
    <source>
        <dbReference type="ARBA" id="ARBA00023098"/>
    </source>
</evidence>
<dbReference type="STRING" id="420778.A0A1S8B9K1"/>
<reference evidence="21 22" key="1">
    <citation type="submission" date="2017-01" db="EMBL/GenBank/DDBJ databases">
        <title>Draft genome sequence of Diplodia seriata F98.1, a fungal species involved in grapevine trunk diseases.</title>
        <authorList>
            <person name="Robert-Siegwald G."/>
            <person name="Vallet J."/>
            <person name="Abou-Mansour E."/>
            <person name="Xu J."/>
            <person name="Rey P."/>
            <person name="Bertsch C."/>
            <person name="Rego C."/>
            <person name="Larignon P."/>
            <person name="Fontaine F."/>
            <person name="Lebrun M.-H."/>
        </authorList>
    </citation>
    <scope>NUCLEOTIDE SEQUENCE [LARGE SCALE GENOMIC DNA]</scope>
    <source>
        <strain evidence="21 22">F98.1</strain>
    </source>
</reference>
<dbReference type="EC" id="3.1.1.3" evidence="6"/>
<dbReference type="OrthoDB" id="58570at2759"/>
<evidence type="ECO:0000256" key="9">
    <source>
        <dbReference type="ARBA" id="ARBA00022801"/>
    </source>
</evidence>
<dbReference type="GO" id="GO:0046461">
    <property type="term" value="P:neutral lipid catabolic process"/>
    <property type="evidence" value="ECO:0007669"/>
    <property type="project" value="TreeGrafter"/>
</dbReference>
<dbReference type="GO" id="GO:0005775">
    <property type="term" value="C:vacuolar lumen"/>
    <property type="evidence" value="ECO:0007669"/>
    <property type="project" value="TreeGrafter"/>
</dbReference>
<evidence type="ECO:0000256" key="4">
    <source>
        <dbReference type="ARBA" id="ARBA00010701"/>
    </source>
</evidence>
<keyword evidence="7" id="KW-0812">Transmembrane</keyword>
<dbReference type="InterPro" id="IPR050805">
    <property type="entry name" value="ATG15_Lipase"/>
</dbReference>
<keyword evidence="13" id="KW-0072">Autophagy</keyword>
<dbReference type="PANTHER" id="PTHR47175">
    <property type="entry name" value="LIPASE ATG15-RELATED"/>
    <property type="match status" value="1"/>
</dbReference>
<evidence type="ECO:0000256" key="19">
    <source>
        <dbReference type="SAM" id="MobiDB-lite"/>
    </source>
</evidence>
<evidence type="ECO:0000256" key="5">
    <source>
        <dbReference type="ARBA" id="ARBA00011137"/>
    </source>
</evidence>
<feature type="region of interest" description="Disordered" evidence="19">
    <location>
        <begin position="630"/>
        <end position="681"/>
    </location>
</feature>
<dbReference type="PANTHER" id="PTHR47175:SF2">
    <property type="entry name" value="LIPASE ATG15-RELATED"/>
    <property type="match status" value="1"/>
</dbReference>
<keyword evidence="12" id="KW-1133">Transmembrane helix</keyword>
<keyword evidence="11" id="KW-0735">Signal-anchor</keyword>
<evidence type="ECO:0000256" key="3">
    <source>
        <dbReference type="ARBA" id="ARBA00004343"/>
    </source>
</evidence>
<evidence type="ECO:0000256" key="2">
    <source>
        <dbReference type="ARBA" id="ARBA00004270"/>
    </source>
</evidence>
<keyword evidence="16" id="KW-0325">Glycoprotein</keyword>
<evidence type="ECO:0000256" key="17">
    <source>
        <dbReference type="ARBA" id="ARBA00024663"/>
    </source>
</evidence>
<evidence type="ECO:0000256" key="1">
    <source>
        <dbReference type="ARBA" id="ARBA00001024"/>
    </source>
</evidence>
<keyword evidence="15" id="KW-0472">Membrane</keyword>
<feature type="region of interest" description="Disordered" evidence="19">
    <location>
        <begin position="1"/>
        <end position="37"/>
    </location>
</feature>
<feature type="compositionally biased region" description="Pro residues" evidence="19">
    <location>
        <begin position="7"/>
        <end position="16"/>
    </location>
</feature>
<evidence type="ECO:0000313" key="22">
    <source>
        <dbReference type="Proteomes" id="UP000190776"/>
    </source>
</evidence>
<organism evidence="21 22">
    <name type="scientific">Diplodia seriata</name>
    <dbReference type="NCBI Taxonomy" id="420778"/>
    <lineage>
        <taxon>Eukaryota</taxon>
        <taxon>Fungi</taxon>
        <taxon>Dikarya</taxon>
        <taxon>Ascomycota</taxon>
        <taxon>Pezizomycotina</taxon>
        <taxon>Dothideomycetes</taxon>
        <taxon>Dothideomycetes incertae sedis</taxon>
        <taxon>Botryosphaeriales</taxon>
        <taxon>Botryosphaeriaceae</taxon>
        <taxon>Diplodia</taxon>
    </lineage>
</organism>
<dbReference type="FunFam" id="3.40.50.1820:FF:000129">
    <property type="entry name" value="Autophagy related lipase Atg15, putative"/>
    <property type="match status" value="1"/>
</dbReference>
<feature type="compositionally biased region" description="Low complexity" evidence="19">
    <location>
        <begin position="660"/>
        <end position="680"/>
    </location>
</feature>
<keyword evidence="9" id="KW-0378">Hydrolase</keyword>
<sequence length="772" mass="83491">MTNTTPQHPPNAPALPPHASWQSSPCPPISAPQHLRPPPLQLAPALSCLPSSSSSCRHHDHPGPLPQLCRQSCCRFRHHAALLRSPPARPGRPCPPAWRWLWHPASAPSRRSGRRCVQAAADKGYGLREYARPESRSLELIPLSQQTLKHIFHHGTHKYPGLHRRLDIHPDAPLWVASEDDPTRREPAPPLRARSQALNIERLADRSPEAINHILETKRLTGRDVVFSADAWTVDEIAGPNVTDKESVLTFARMAANAYVTDPTKPEWSDVRGGFNYTEDFGWESDGLRGHIFADTENSTVVIGLKGTSPAVFDGSETTTNDKVNDNLFFGCCCGQGGSYMWLQVCDCMTSTYSCNSTCLVESIKEKGKNRYYYAVQDLYHNVTALYPDADVWISGHSLGGATGSLLGLSYGLPVITYEAPGEAMAASRLGLPTPPDYHLGRHQDRTSSGIYHFGHTADPMYMGLCNTATSVCTIAGYAMQSVCHSGSVCTYDTVGDLGWRVGAGTHRIQEVIHDVLEKYDEVPPCTPDISCTDCYNWKFYESNGSDTTTSSRSSTATTTQSRTETCKTPGWWGCLDESTTSGPVTTSTSIITSTTCDTPGWFGCNDKTTHTVITTSRTVFPVPITTITSTTTSTSTSTSETTSTTTCETPGWFGCNDPTTTTTSTTSSTSSTPSTSASTGNCATPGWFGCNDPSTTTAPANSATPKPSLSSVPSSTAASTSVSCTSKNWFGLICVDPSPTDSSAPAPTSHHKCAHRNLLGRCKEWKEEDEL</sequence>
<feature type="compositionally biased region" description="Pro residues" evidence="19">
    <location>
        <begin position="25"/>
        <end position="37"/>
    </location>
</feature>
<feature type="region of interest" description="Disordered" evidence="19">
    <location>
        <begin position="545"/>
        <end position="565"/>
    </location>
</feature>
<feature type="compositionally biased region" description="Low complexity" evidence="19">
    <location>
        <begin position="546"/>
        <end position="564"/>
    </location>
</feature>
<accession>A0A1S8B9K1</accession>
<dbReference type="Proteomes" id="UP000190776">
    <property type="component" value="Unassembled WGS sequence"/>
</dbReference>
<evidence type="ECO:0000256" key="15">
    <source>
        <dbReference type="ARBA" id="ARBA00023136"/>
    </source>
</evidence>
<evidence type="ECO:0000259" key="20">
    <source>
        <dbReference type="Pfam" id="PF01764"/>
    </source>
</evidence>
<evidence type="ECO:0000256" key="18">
    <source>
        <dbReference type="ARBA" id="ARBA00029828"/>
    </source>
</evidence>
<feature type="region of interest" description="Disordered" evidence="19">
    <location>
        <begin position="694"/>
        <end position="716"/>
    </location>
</feature>
<feature type="domain" description="Fungal lipase-type" evidence="20">
    <location>
        <begin position="341"/>
        <end position="410"/>
    </location>
</feature>
<evidence type="ECO:0000256" key="7">
    <source>
        <dbReference type="ARBA" id="ARBA00022692"/>
    </source>
</evidence>
<evidence type="ECO:0000256" key="16">
    <source>
        <dbReference type="ARBA" id="ARBA00023180"/>
    </source>
</evidence>
<keyword evidence="14" id="KW-0443">Lipid metabolism</keyword>
<evidence type="ECO:0000256" key="11">
    <source>
        <dbReference type="ARBA" id="ARBA00022968"/>
    </source>
</evidence>
<dbReference type="GO" id="GO:0034727">
    <property type="term" value="P:piecemeal microautophagy of the nucleus"/>
    <property type="evidence" value="ECO:0007669"/>
    <property type="project" value="TreeGrafter"/>
</dbReference>
<dbReference type="GO" id="GO:0004620">
    <property type="term" value="F:phospholipase activity"/>
    <property type="evidence" value="ECO:0007669"/>
    <property type="project" value="TreeGrafter"/>
</dbReference>
<dbReference type="InterPro" id="IPR002921">
    <property type="entry name" value="Fungal_lipase-type"/>
</dbReference>
<evidence type="ECO:0000256" key="12">
    <source>
        <dbReference type="ARBA" id="ARBA00022989"/>
    </source>
</evidence>
<dbReference type="AlphaFoldDB" id="A0A1S8B9K1"/>
<comment type="similarity">
    <text evidence="4">Belongs to the AB hydrolase superfamily. Lipase family.</text>
</comment>
<comment type="catalytic activity">
    <reaction evidence="1">
        <text>a triacylglycerol + H2O = a diacylglycerol + a fatty acid + H(+)</text>
        <dbReference type="Rhea" id="RHEA:12044"/>
        <dbReference type="ChEBI" id="CHEBI:15377"/>
        <dbReference type="ChEBI" id="CHEBI:15378"/>
        <dbReference type="ChEBI" id="CHEBI:17855"/>
        <dbReference type="ChEBI" id="CHEBI:18035"/>
        <dbReference type="ChEBI" id="CHEBI:28868"/>
        <dbReference type="EC" id="3.1.1.3"/>
    </reaction>
</comment>
<dbReference type="GO" id="GO:0006660">
    <property type="term" value="P:phosphatidylserine catabolic process"/>
    <property type="evidence" value="ECO:0007669"/>
    <property type="project" value="TreeGrafter"/>
</dbReference>
<dbReference type="Gene3D" id="3.40.50.1820">
    <property type="entry name" value="alpha/beta hydrolase"/>
    <property type="match status" value="1"/>
</dbReference>
<dbReference type="GO" id="GO:0032585">
    <property type="term" value="C:multivesicular body membrane"/>
    <property type="evidence" value="ECO:0007669"/>
    <property type="project" value="UniProtKB-SubCell"/>
</dbReference>
<comment type="caution">
    <text evidence="21">The sequence shown here is derived from an EMBL/GenBank/DDBJ whole genome shotgun (WGS) entry which is preliminary data.</text>
</comment>
<evidence type="ECO:0000256" key="13">
    <source>
        <dbReference type="ARBA" id="ARBA00023006"/>
    </source>
</evidence>
<dbReference type="GO" id="GO:0004806">
    <property type="term" value="F:triacylglycerol lipase activity"/>
    <property type="evidence" value="ECO:0007669"/>
    <property type="project" value="UniProtKB-EC"/>
</dbReference>
<dbReference type="Pfam" id="PF01764">
    <property type="entry name" value="Lipase_3"/>
    <property type="match status" value="1"/>
</dbReference>
<comment type="function">
    <text evidence="17">Lipase which is essential for lysis of subvacuolar cytoplasm to vacuole targeted bodies and intravacuolar autophagic bodies. Involved in the lysis of intravacuolar multivesicular body (MVB) vesicles. The intravacuolar membrane disintegration by ATG15 is critical to life span extension.</text>
</comment>
<comment type="subcellular location">
    <subcellularLocation>
        <location evidence="3">Endosome</location>
        <location evidence="3">Multivesicular body membrane</location>
        <topology evidence="3">Single-pass type II membrane protein</topology>
    </subcellularLocation>
    <subcellularLocation>
        <location evidence="2">Prevacuolar compartment membrane</location>
        <topology evidence="2">Single-pass type II membrane protein</topology>
    </subcellularLocation>
</comment>
<name>A0A1S8B9K1_9PEZI</name>
<dbReference type="EMBL" id="MSZU01000102">
    <property type="protein sequence ID" value="OMP84210.1"/>
    <property type="molecule type" value="Genomic_DNA"/>
</dbReference>
<feature type="compositionally biased region" description="Low complexity" evidence="19">
    <location>
        <begin position="630"/>
        <end position="650"/>
    </location>
</feature>
<proteinExistence type="inferred from homology"/>
<dbReference type="CDD" id="cd00519">
    <property type="entry name" value="Lipase_3"/>
    <property type="match status" value="1"/>
</dbReference>
<dbReference type="GO" id="GO:0034496">
    <property type="term" value="P:multivesicular body membrane disassembly"/>
    <property type="evidence" value="ECO:0007669"/>
    <property type="project" value="TreeGrafter"/>
</dbReference>
<evidence type="ECO:0000256" key="6">
    <source>
        <dbReference type="ARBA" id="ARBA00013279"/>
    </source>
</evidence>
<keyword evidence="10" id="KW-0442">Lipid degradation</keyword>
<gene>
    <name evidence="21" type="ORF">BK809_0000142</name>
</gene>
<comment type="subunit">
    <text evidence="5">Binds to both phosphatidylinositol (PI) and phosphatidylinositol 3,5-bisphosphate (PIP2).</text>
</comment>
<dbReference type="InterPro" id="IPR029058">
    <property type="entry name" value="AB_hydrolase_fold"/>
</dbReference>
<evidence type="ECO:0000256" key="10">
    <source>
        <dbReference type="ARBA" id="ARBA00022963"/>
    </source>
</evidence>